<dbReference type="Pfam" id="PF02627">
    <property type="entry name" value="CMD"/>
    <property type="match status" value="1"/>
</dbReference>
<name>A0A151CGH3_9BACT</name>
<dbReference type="InterPro" id="IPR004675">
    <property type="entry name" value="AhpD_core"/>
</dbReference>
<dbReference type="InterPro" id="IPR029032">
    <property type="entry name" value="AhpD-like"/>
</dbReference>
<keyword evidence="3" id="KW-0575">Peroxidase</keyword>
<dbReference type="GO" id="GO:0051920">
    <property type="term" value="F:peroxiredoxin activity"/>
    <property type="evidence" value="ECO:0007669"/>
    <property type="project" value="InterPro"/>
</dbReference>
<dbReference type="AlphaFoldDB" id="A0A151CGH3"/>
<dbReference type="SUPFAM" id="SSF69118">
    <property type="entry name" value="AhpD-like"/>
    <property type="match status" value="1"/>
</dbReference>
<protein>
    <submittedName>
        <fullName evidence="3">Alkylhydroperoxidase</fullName>
    </submittedName>
</protein>
<dbReference type="OrthoDB" id="5457276at2"/>
<dbReference type="PANTHER" id="PTHR33930:SF2">
    <property type="entry name" value="BLR3452 PROTEIN"/>
    <property type="match status" value="1"/>
</dbReference>
<keyword evidence="1" id="KW-0175">Coiled coil</keyword>
<dbReference type="Proteomes" id="UP000075359">
    <property type="component" value="Unassembled WGS sequence"/>
</dbReference>
<reference evidence="3 4" key="1">
    <citation type="submission" date="2015-11" db="EMBL/GenBank/DDBJ databases">
        <title>Draft genome of Sulfurovum riftiae 1812E, a member of the Epsilonproteobacteria isolated from the tube of the deep-sea hydrothermal vent tubewom Riftia pachyptila.</title>
        <authorList>
            <person name="Vetriani C."/>
            <person name="Giovannelli D."/>
        </authorList>
    </citation>
    <scope>NUCLEOTIDE SEQUENCE [LARGE SCALE GENOMIC DNA]</scope>
    <source>
        <strain evidence="3 4">1812E</strain>
    </source>
</reference>
<sequence length="113" mass="12364">MGDAKEKLNEVKALIERLQKEMPQQTAAFNQFMMSVEKPGALDTKTKELINVALSIATQCEWCITLHVKGALTNGASREEVMDAAMQAVLMHGGPALLYLIPVEEALDAFSET</sequence>
<dbReference type="InterPro" id="IPR003779">
    <property type="entry name" value="CMD-like"/>
</dbReference>
<keyword evidence="3" id="KW-0560">Oxidoreductase</keyword>
<evidence type="ECO:0000256" key="1">
    <source>
        <dbReference type="SAM" id="Coils"/>
    </source>
</evidence>
<keyword evidence="4" id="KW-1185">Reference proteome</keyword>
<dbReference type="PANTHER" id="PTHR33930">
    <property type="entry name" value="ALKYL HYDROPEROXIDE REDUCTASE AHPD"/>
    <property type="match status" value="1"/>
</dbReference>
<dbReference type="Gene3D" id="1.20.1290.10">
    <property type="entry name" value="AhpD-like"/>
    <property type="match status" value="1"/>
</dbReference>
<feature type="domain" description="Carboxymuconolactone decarboxylase-like" evidence="2">
    <location>
        <begin position="26"/>
        <end position="101"/>
    </location>
</feature>
<dbReference type="EMBL" id="LNKT01000023">
    <property type="protein sequence ID" value="KYJ86601.1"/>
    <property type="molecule type" value="Genomic_DNA"/>
</dbReference>
<gene>
    <name evidence="3" type="ORF">AS592_07310</name>
</gene>
<evidence type="ECO:0000313" key="4">
    <source>
        <dbReference type="Proteomes" id="UP000075359"/>
    </source>
</evidence>
<dbReference type="NCBIfam" id="TIGR00778">
    <property type="entry name" value="ahpD_dom"/>
    <property type="match status" value="1"/>
</dbReference>
<proteinExistence type="predicted"/>
<evidence type="ECO:0000313" key="3">
    <source>
        <dbReference type="EMBL" id="KYJ86601.1"/>
    </source>
</evidence>
<feature type="coiled-coil region" evidence="1">
    <location>
        <begin position="1"/>
        <end position="28"/>
    </location>
</feature>
<dbReference type="STRING" id="1630136.AS592_07310"/>
<comment type="caution">
    <text evidence="3">The sequence shown here is derived from an EMBL/GenBank/DDBJ whole genome shotgun (WGS) entry which is preliminary data.</text>
</comment>
<organism evidence="3 4">
    <name type="scientific">Sulfurovum riftiae</name>
    <dbReference type="NCBI Taxonomy" id="1630136"/>
    <lineage>
        <taxon>Bacteria</taxon>
        <taxon>Pseudomonadati</taxon>
        <taxon>Campylobacterota</taxon>
        <taxon>Epsilonproteobacteria</taxon>
        <taxon>Campylobacterales</taxon>
        <taxon>Sulfurovaceae</taxon>
        <taxon>Sulfurovum</taxon>
    </lineage>
</organism>
<dbReference type="RefSeq" id="WP_067330955.1">
    <property type="nucleotide sequence ID" value="NZ_LNKT01000023.1"/>
</dbReference>
<accession>A0A151CGH3</accession>
<evidence type="ECO:0000259" key="2">
    <source>
        <dbReference type="Pfam" id="PF02627"/>
    </source>
</evidence>